<keyword evidence="3" id="KW-0560">Oxidoreductase</keyword>
<dbReference type="Gene3D" id="1.20.210.10">
    <property type="entry name" value="Cytochrome c oxidase-like, subunit I domain"/>
    <property type="match status" value="1"/>
</dbReference>
<feature type="transmembrane region" description="Helical" evidence="1">
    <location>
        <begin position="50"/>
        <end position="72"/>
    </location>
</feature>
<dbReference type="EMBL" id="MLJW01000274">
    <property type="protein sequence ID" value="OIQ90966.1"/>
    <property type="molecule type" value="Genomic_DNA"/>
</dbReference>
<dbReference type="SUPFAM" id="SSF81442">
    <property type="entry name" value="Cytochrome c oxidase subunit I-like"/>
    <property type="match status" value="1"/>
</dbReference>
<dbReference type="GO" id="GO:0016020">
    <property type="term" value="C:membrane"/>
    <property type="evidence" value="ECO:0007669"/>
    <property type="project" value="InterPro"/>
</dbReference>
<keyword evidence="1" id="KW-0812">Transmembrane</keyword>
<dbReference type="InterPro" id="IPR023616">
    <property type="entry name" value="Cyt_c_oxase-like_su1_dom"/>
</dbReference>
<feature type="transmembrane region" description="Helical" evidence="1">
    <location>
        <begin position="341"/>
        <end position="360"/>
    </location>
</feature>
<feature type="transmembrane region" description="Helical" evidence="1">
    <location>
        <begin position="192"/>
        <end position="218"/>
    </location>
</feature>
<gene>
    <name evidence="3" type="primary">norB_8</name>
    <name evidence="3" type="ORF">GALL_271060</name>
</gene>
<dbReference type="GO" id="GO:0020037">
    <property type="term" value="F:heme binding"/>
    <property type="evidence" value="ECO:0007669"/>
    <property type="project" value="InterPro"/>
</dbReference>
<feature type="transmembrane region" description="Helical" evidence="1">
    <location>
        <begin position="259"/>
        <end position="286"/>
    </location>
</feature>
<evidence type="ECO:0000313" key="3">
    <source>
        <dbReference type="EMBL" id="OIQ90966.1"/>
    </source>
</evidence>
<keyword evidence="1" id="KW-0472">Membrane</keyword>
<protein>
    <submittedName>
        <fullName evidence="3">Nitric oxide reductase subunit B</fullName>
        <ecNumber evidence="3">1.7.2.5</ecNumber>
    </submittedName>
</protein>
<feature type="transmembrane region" description="Helical" evidence="1">
    <location>
        <begin position="88"/>
        <end position="109"/>
    </location>
</feature>
<feature type="transmembrane region" description="Helical" evidence="1">
    <location>
        <begin position="161"/>
        <end position="180"/>
    </location>
</feature>
<keyword evidence="1" id="KW-1133">Transmembrane helix</keyword>
<dbReference type="EC" id="1.7.2.5" evidence="3"/>
<dbReference type="GO" id="GO:0009060">
    <property type="term" value="P:aerobic respiration"/>
    <property type="evidence" value="ECO:0007669"/>
    <property type="project" value="InterPro"/>
</dbReference>
<dbReference type="GO" id="GO:0016966">
    <property type="term" value="F:nitric oxide reductase activity"/>
    <property type="evidence" value="ECO:0007669"/>
    <property type="project" value="UniProtKB-EC"/>
</dbReference>
<name>A0A1J5R4U9_9ZZZZ</name>
<feature type="transmembrane region" description="Helical" evidence="1">
    <location>
        <begin position="129"/>
        <end position="149"/>
    </location>
</feature>
<evidence type="ECO:0000259" key="2">
    <source>
        <dbReference type="PROSITE" id="PS50855"/>
    </source>
</evidence>
<feature type="transmembrane region" description="Helical" evidence="1">
    <location>
        <begin position="372"/>
        <end position="393"/>
    </location>
</feature>
<accession>A0A1J5R4U9</accession>
<feature type="transmembrane region" description="Helical" evidence="1">
    <location>
        <begin position="426"/>
        <end position="448"/>
    </location>
</feature>
<dbReference type="PANTHER" id="PTHR10422">
    <property type="entry name" value="CYTOCHROME C OXIDASE SUBUNIT 1"/>
    <property type="match status" value="1"/>
</dbReference>
<feature type="transmembrane region" description="Helical" evidence="1">
    <location>
        <begin position="298"/>
        <end position="321"/>
    </location>
</feature>
<dbReference type="GO" id="GO:0004129">
    <property type="term" value="F:cytochrome-c oxidase activity"/>
    <property type="evidence" value="ECO:0007669"/>
    <property type="project" value="InterPro"/>
</dbReference>
<dbReference type="InterPro" id="IPR000883">
    <property type="entry name" value="Cyt_C_Oxase_1"/>
</dbReference>
<feature type="transmembrane region" description="Helical" evidence="1">
    <location>
        <begin position="12"/>
        <end position="34"/>
    </location>
</feature>
<evidence type="ECO:0000256" key="1">
    <source>
        <dbReference type="SAM" id="Phobius"/>
    </source>
</evidence>
<proteinExistence type="predicted"/>
<dbReference type="Pfam" id="PF00115">
    <property type="entry name" value="COX1"/>
    <property type="match status" value="1"/>
</dbReference>
<dbReference type="PROSITE" id="PS50855">
    <property type="entry name" value="COX1"/>
    <property type="match status" value="1"/>
</dbReference>
<dbReference type="AlphaFoldDB" id="A0A1J5R4U9"/>
<feature type="domain" description="Cytochrome oxidase subunit I profile" evidence="2">
    <location>
        <begin position="1"/>
        <end position="471"/>
    </location>
</feature>
<reference evidence="3" key="1">
    <citation type="submission" date="2016-10" db="EMBL/GenBank/DDBJ databases">
        <title>Sequence of Gallionella enrichment culture.</title>
        <authorList>
            <person name="Poehlein A."/>
            <person name="Muehling M."/>
            <person name="Daniel R."/>
        </authorList>
    </citation>
    <scope>NUCLEOTIDE SEQUENCE</scope>
</reference>
<sequence length="471" mass="52753">MYLSQKLAIKYFVVAFALFGVMIAAGLMAAVYYIQPQFLFNTLEFSTTKILHIDTLVIWNLMGFFGAVYWFLPDEVGHEVVGIRLGEIMFYVFCLAVVVVAGVFIFVQYGHANAFSLWFINQGRKYVEAPRWAAIGIVLVVATFMYNVIATAIKARKMTGILAVLIVDLIPLFVLYLDAFSAEKNMAKDMYWWWWLVHLWVEATWEVLIACIMAWALMQMLNTPRRIVETWLYITIALVMGSGILGLGHHYYWIGTPQYWFGIGGFFSALEPLPLVGMVIHAVYDAGVHRMQSGNRPAFYWMFAEAFGNFFGAGVFGFMMTLPQINLFTHGTQWTVSHGHFAWWGAYVCGLISVFYIILAKARGAQSVNGSAWKWAFALLNIGLIGMVGGLLISGMAQAFYERALGGSTVQAYISAQGSSWFVEGMYVRLAFGALFALGYLILIYDLATFGKGRRVQQAEPSQSLAVGVHP</sequence>
<comment type="caution">
    <text evidence="3">The sequence shown here is derived from an EMBL/GenBank/DDBJ whole genome shotgun (WGS) entry which is preliminary data.</text>
</comment>
<dbReference type="InterPro" id="IPR036927">
    <property type="entry name" value="Cyt_c_oxase-like_su1_sf"/>
</dbReference>
<feature type="transmembrane region" description="Helical" evidence="1">
    <location>
        <begin position="230"/>
        <end position="253"/>
    </location>
</feature>
<organism evidence="3">
    <name type="scientific">mine drainage metagenome</name>
    <dbReference type="NCBI Taxonomy" id="410659"/>
    <lineage>
        <taxon>unclassified sequences</taxon>
        <taxon>metagenomes</taxon>
        <taxon>ecological metagenomes</taxon>
    </lineage>
</organism>